<feature type="region of interest" description="Disordered" evidence="1">
    <location>
        <begin position="168"/>
        <end position="205"/>
    </location>
</feature>
<organism evidence="2 3">
    <name type="scientific">Burkholderia cenocepacia</name>
    <dbReference type="NCBI Taxonomy" id="95486"/>
    <lineage>
        <taxon>Bacteria</taxon>
        <taxon>Pseudomonadati</taxon>
        <taxon>Pseudomonadota</taxon>
        <taxon>Betaproteobacteria</taxon>
        <taxon>Burkholderiales</taxon>
        <taxon>Burkholderiaceae</taxon>
        <taxon>Burkholderia</taxon>
        <taxon>Burkholderia cepacia complex</taxon>
    </lineage>
</organism>
<name>A0AAN0RN99_9BURK</name>
<protein>
    <submittedName>
        <fullName evidence="2">Uncharacterized protein</fullName>
    </submittedName>
</protein>
<gene>
    <name evidence="2" type="ORF">DM39_6981</name>
</gene>
<dbReference type="KEGG" id="bcen:DM39_6981"/>
<reference evidence="2 3" key="1">
    <citation type="submission" date="2014-05" db="EMBL/GenBank/DDBJ databases">
        <authorList>
            <person name="Bishop-Lilly K.A."/>
            <person name="Broomall S.M."/>
            <person name="Chain P.S."/>
            <person name="Chertkov O."/>
            <person name="Coyne S.R."/>
            <person name="Daligault H.E."/>
            <person name="Davenport K.W."/>
            <person name="Erkkila T."/>
            <person name="Frey K.G."/>
            <person name="Gibbons H.S."/>
            <person name="Gu W."/>
            <person name="Jaissle J."/>
            <person name="Johnson S.L."/>
            <person name="Koroleva G.I."/>
            <person name="Ladner J.T."/>
            <person name="Lo C.-C."/>
            <person name="Minogue T.D."/>
            <person name="Munk C."/>
            <person name="Palacios G.F."/>
            <person name="Redden C.L."/>
            <person name="Rosenzweig C.N."/>
            <person name="Scholz M.B."/>
            <person name="Teshima H."/>
            <person name="Xu Y."/>
        </authorList>
    </citation>
    <scope>NUCLEOTIDE SEQUENCE [LARGE SCALE GENOMIC DNA]</scope>
    <source>
        <strain evidence="2 3">DDS 22E-1</strain>
    </source>
</reference>
<proteinExistence type="predicted"/>
<keyword evidence="3" id="KW-1185">Reference proteome</keyword>
<sequence length="205" mass="21877">MQTAPAFAGSMPRRPGAARVVRPDLPAHAVGARACTGALSLRAIPCSIEPSPTAATLRADAAPRGARPGHRRTPCRLFCRRPPRAPAQPRLRPSVLLATRARAHVRVQFRSGATPNCVLDARGRFAILNAVEVMQRAPRSTHVHGVGRGRPPCRRALRDCVSAARAPPRRIGMSPFDPPSPTGARPPCPHFAISVTPGRPSRAQP</sequence>
<evidence type="ECO:0000313" key="2">
    <source>
        <dbReference type="EMBL" id="AIO30877.1"/>
    </source>
</evidence>
<dbReference type="AlphaFoldDB" id="A0AAN0RN99"/>
<dbReference type="Proteomes" id="UP000029413">
    <property type="component" value="Chromosome 3"/>
</dbReference>
<evidence type="ECO:0000313" key="3">
    <source>
        <dbReference type="Proteomes" id="UP000029413"/>
    </source>
</evidence>
<dbReference type="EMBL" id="CP007782">
    <property type="protein sequence ID" value="AIO30877.1"/>
    <property type="molecule type" value="Genomic_DNA"/>
</dbReference>
<accession>A0AAN0RN99</accession>
<feature type="compositionally biased region" description="Pro residues" evidence="1">
    <location>
        <begin position="176"/>
        <end position="189"/>
    </location>
</feature>
<evidence type="ECO:0000256" key="1">
    <source>
        <dbReference type="SAM" id="MobiDB-lite"/>
    </source>
</evidence>